<evidence type="ECO:0000313" key="2">
    <source>
        <dbReference type="Proteomes" id="UP000195521"/>
    </source>
</evidence>
<accession>A0A1Y1JJT0</accession>
<sequence length="176" mass="20745">MDTSRVFKEECSMHINDVQFTDEKDVDKLISKISVNYKECSKYDQYIDQDEEDEEEEENDNTKVQCPLQNLKARKNIKCDVKLKKNEITNSRSSTMNETKKGQNNGVMDNLKDFIFKKNMINDKKIKKMGKFDNINSNVKKKRIMESSEESDENTHSVKKIIDYVKKKKKQRKGVK</sequence>
<protein>
    <submittedName>
        <fullName evidence="1">Uncharacterized protein</fullName>
    </submittedName>
</protein>
<dbReference type="OrthoDB" id="387144at2759"/>
<dbReference type="EMBL" id="BDQF01000014">
    <property type="protein sequence ID" value="GAW82766.1"/>
    <property type="molecule type" value="Genomic_DNA"/>
</dbReference>
<proteinExistence type="predicted"/>
<dbReference type="AlphaFoldDB" id="A0A1Y1JJT0"/>
<dbReference type="RefSeq" id="XP_028545355.1">
    <property type="nucleotide sequence ID" value="XM_028689554.1"/>
</dbReference>
<evidence type="ECO:0000313" key="1">
    <source>
        <dbReference type="EMBL" id="GAW82766.1"/>
    </source>
</evidence>
<dbReference type="Proteomes" id="UP000195521">
    <property type="component" value="Unassembled WGS sequence"/>
</dbReference>
<comment type="caution">
    <text evidence="1">The sequence shown here is derived from an EMBL/GenBank/DDBJ whole genome shotgun (WGS) entry which is preliminary data.</text>
</comment>
<dbReference type="GeneID" id="39749504"/>
<reference evidence="2" key="1">
    <citation type="submission" date="2017-04" db="EMBL/GenBank/DDBJ databases">
        <title>Plasmodium gonderi genome.</title>
        <authorList>
            <person name="Arisue N."/>
            <person name="Honma H."/>
            <person name="Kawai S."/>
            <person name="Tougan T."/>
            <person name="Tanabe K."/>
            <person name="Horii T."/>
        </authorList>
    </citation>
    <scope>NUCLEOTIDE SEQUENCE [LARGE SCALE GENOMIC DNA]</scope>
    <source>
        <strain evidence="2">ATCC 30045</strain>
    </source>
</reference>
<gene>
    <name evidence="1" type="ORF">PGO_130380</name>
</gene>
<dbReference type="OMA" id="DAYMAQD"/>
<keyword evidence="2" id="KW-1185">Reference proteome</keyword>
<name>A0A1Y1JJT0_PLAGO</name>
<organism evidence="1 2">
    <name type="scientific">Plasmodium gonderi</name>
    <dbReference type="NCBI Taxonomy" id="77519"/>
    <lineage>
        <taxon>Eukaryota</taxon>
        <taxon>Sar</taxon>
        <taxon>Alveolata</taxon>
        <taxon>Apicomplexa</taxon>
        <taxon>Aconoidasida</taxon>
        <taxon>Haemosporida</taxon>
        <taxon>Plasmodiidae</taxon>
        <taxon>Plasmodium</taxon>
        <taxon>Plasmodium (Plasmodium)</taxon>
    </lineage>
</organism>